<protein>
    <submittedName>
        <fullName evidence="1">Uncharacterized protein</fullName>
    </submittedName>
</protein>
<keyword evidence="2" id="KW-1185">Reference proteome</keyword>
<dbReference type="AlphaFoldDB" id="A0A9W4E397"/>
<dbReference type="EMBL" id="CAJSLV010000042">
    <property type="protein sequence ID" value="CAG6391922.1"/>
    <property type="molecule type" value="Genomic_DNA"/>
</dbReference>
<proteinExistence type="predicted"/>
<reference evidence="1" key="1">
    <citation type="submission" date="2021-05" db="EMBL/GenBank/DDBJ databases">
        <authorList>
            <person name="Arsene-Ploetze F."/>
        </authorList>
    </citation>
    <scope>NUCLEOTIDE SEQUENCE</scope>
    <source>
        <strain evidence="1">DSM 42138</strain>
    </source>
</reference>
<evidence type="ECO:0000313" key="1">
    <source>
        <dbReference type="EMBL" id="CAG6391922.1"/>
    </source>
</evidence>
<evidence type="ECO:0000313" key="2">
    <source>
        <dbReference type="Proteomes" id="UP001152519"/>
    </source>
</evidence>
<name>A0A9W4E397_9ACTN</name>
<organism evidence="1 2">
    <name type="scientific">Actinacidiphila cocklensis</name>
    <dbReference type="NCBI Taxonomy" id="887465"/>
    <lineage>
        <taxon>Bacteria</taxon>
        <taxon>Bacillati</taxon>
        <taxon>Actinomycetota</taxon>
        <taxon>Actinomycetes</taxon>
        <taxon>Kitasatosporales</taxon>
        <taxon>Streptomycetaceae</taxon>
        <taxon>Actinacidiphila</taxon>
    </lineage>
</organism>
<dbReference type="Proteomes" id="UP001152519">
    <property type="component" value="Unassembled WGS sequence"/>
</dbReference>
<gene>
    <name evidence="1" type="ORF">SCOCK_140120</name>
</gene>
<sequence length="133" mass="15089">MTGTESAEDFREPFGFQNFASEYTVANVVPLIDTSILAVEAVYTNVVQETSSPNKIPVENVSRALYELLRDAPYNFAVTVHSFESLPRRSIPLVQVLDFFHGWDGHFRIIPIPSMISLRSQRVVLPCFILMIR</sequence>
<accession>A0A9W4E397</accession>
<comment type="caution">
    <text evidence="1">The sequence shown here is derived from an EMBL/GenBank/DDBJ whole genome shotgun (WGS) entry which is preliminary data.</text>
</comment>